<keyword evidence="3" id="KW-0479">Metal-binding</keyword>
<dbReference type="GO" id="GO:0006779">
    <property type="term" value="P:porphyrin-containing compound biosynthetic process"/>
    <property type="evidence" value="ECO:0007669"/>
    <property type="project" value="TreeGrafter"/>
</dbReference>
<dbReference type="Proteomes" id="UP000015620">
    <property type="component" value="Chromosome"/>
</dbReference>
<dbReference type="AlphaFoldDB" id="S6A0D4"/>
<evidence type="ECO:0000259" key="6">
    <source>
        <dbReference type="PROSITE" id="PS51918"/>
    </source>
</evidence>
<dbReference type="InterPro" id="IPR034505">
    <property type="entry name" value="Coproporphyrinogen-III_oxidase"/>
</dbReference>
<dbReference type="SFLD" id="SFLDG01065">
    <property type="entry name" value="anaerobic_coproporphyrinogen-I"/>
    <property type="match status" value="1"/>
</dbReference>
<dbReference type="PANTHER" id="PTHR13932:SF5">
    <property type="entry name" value="RADICAL S-ADENOSYL METHIONINE DOMAIN-CONTAINING PROTEIN 1, MITOCHONDRIAL"/>
    <property type="match status" value="1"/>
</dbReference>
<dbReference type="STRING" id="1291379.TPE_1646"/>
<dbReference type="Gene3D" id="3.20.20.70">
    <property type="entry name" value="Aldolase class I"/>
    <property type="match status" value="1"/>
</dbReference>
<dbReference type="InterPro" id="IPR058240">
    <property type="entry name" value="rSAM_sf"/>
</dbReference>
<evidence type="ECO:0000256" key="3">
    <source>
        <dbReference type="ARBA" id="ARBA00022723"/>
    </source>
</evidence>
<dbReference type="GO" id="GO:0046872">
    <property type="term" value="F:metal ion binding"/>
    <property type="evidence" value="ECO:0007669"/>
    <property type="project" value="UniProtKB-KW"/>
</dbReference>
<dbReference type="CDD" id="cd01335">
    <property type="entry name" value="Radical_SAM"/>
    <property type="match status" value="1"/>
</dbReference>
<keyword evidence="2" id="KW-0949">S-adenosyl-L-methionine</keyword>
<keyword evidence="5" id="KW-0411">Iron-sulfur</keyword>
<dbReference type="PANTHER" id="PTHR13932">
    <property type="entry name" value="COPROPORPHYRINIGEN III OXIDASE"/>
    <property type="match status" value="1"/>
</dbReference>
<gene>
    <name evidence="7" type="ORF">TPE_1646</name>
</gene>
<accession>S6A0D4</accession>
<dbReference type="InterPro" id="IPR013785">
    <property type="entry name" value="Aldolase_TIM"/>
</dbReference>
<organism evidence="7 8">
    <name type="scientific">Treponema pedis str. T A4</name>
    <dbReference type="NCBI Taxonomy" id="1291379"/>
    <lineage>
        <taxon>Bacteria</taxon>
        <taxon>Pseudomonadati</taxon>
        <taxon>Spirochaetota</taxon>
        <taxon>Spirochaetia</taxon>
        <taxon>Spirochaetales</taxon>
        <taxon>Treponemataceae</taxon>
        <taxon>Treponema</taxon>
    </lineage>
</organism>
<feature type="domain" description="Radical SAM core" evidence="6">
    <location>
        <begin position="47"/>
        <end position="283"/>
    </location>
</feature>
<dbReference type="GO" id="GO:0005737">
    <property type="term" value="C:cytoplasm"/>
    <property type="evidence" value="ECO:0007669"/>
    <property type="project" value="TreeGrafter"/>
</dbReference>
<dbReference type="SFLD" id="SFLDS00029">
    <property type="entry name" value="Radical_SAM"/>
    <property type="match status" value="1"/>
</dbReference>
<dbReference type="InterPro" id="IPR006638">
    <property type="entry name" value="Elp3/MiaA/NifB-like_rSAM"/>
</dbReference>
<evidence type="ECO:0000313" key="8">
    <source>
        <dbReference type="Proteomes" id="UP000015620"/>
    </source>
</evidence>
<evidence type="ECO:0000256" key="5">
    <source>
        <dbReference type="ARBA" id="ARBA00023014"/>
    </source>
</evidence>
<sequence length="426" mass="47857">MEMSMQVEEILNCSYKERKKSHHEAGMAFAKYAKGITTMEKALSSPNTESGKKSVYIHVPYCKKICSFCNMRRTINPVPEDYSSIVIEQIKNYGKTEYVNTSEINSVYFGGGTPTALPENQLAEILRAINKNFHLAKNAEISMETTVSELDDSKLKTLFENGLNRLSIGIQTFNNEGRKTLGRIGTGEAAEERIQAAFNAGFKNVNIDIIYNYPKETEEILKSDLRKAFALDIAGFSFYSLIIMGKSGIGKNMDKKEFTEKTLKRDALFFTTVLNESRNAGYDFLEITKLVKPGRDNYEYIRTSHSGGDIFPVGAGAGGFVNSAAFMNPIEKLSYAKNVNNFHKVIGMNLRKSYKPVKYFSGQLQEGIIDLSLLKEKKLQKILPVLENLKKENLIVQAENSCNFKFTDKGFFWGNTLAAEITKTAF</sequence>
<dbReference type="PROSITE" id="PS51918">
    <property type="entry name" value="RADICAL_SAM"/>
    <property type="match status" value="1"/>
</dbReference>
<keyword evidence="4" id="KW-0408">Iron</keyword>
<dbReference type="SUPFAM" id="SSF102114">
    <property type="entry name" value="Radical SAM enzymes"/>
    <property type="match status" value="1"/>
</dbReference>
<dbReference type="EMBL" id="CP004120">
    <property type="protein sequence ID" value="AGT44128.1"/>
    <property type="molecule type" value="Genomic_DNA"/>
</dbReference>
<dbReference type="KEGG" id="tped:TPE_1646"/>
<evidence type="ECO:0000256" key="1">
    <source>
        <dbReference type="ARBA" id="ARBA00001966"/>
    </source>
</evidence>
<protein>
    <submittedName>
        <fullName evidence="7">Oxygen-independent coproporphyrinogen III oxidase</fullName>
    </submittedName>
</protein>
<dbReference type="PATRIC" id="fig|1291379.3.peg.1625"/>
<dbReference type="SMART" id="SM00729">
    <property type="entry name" value="Elp3"/>
    <property type="match status" value="1"/>
</dbReference>
<evidence type="ECO:0000313" key="7">
    <source>
        <dbReference type="EMBL" id="AGT44128.1"/>
    </source>
</evidence>
<keyword evidence="8" id="KW-1185">Reference proteome</keyword>
<dbReference type="SFLD" id="SFLDG01082">
    <property type="entry name" value="B12-binding_domain_containing"/>
    <property type="match status" value="1"/>
</dbReference>
<dbReference type="GO" id="GO:0003824">
    <property type="term" value="F:catalytic activity"/>
    <property type="evidence" value="ECO:0007669"/>
    <property type="project" value="InterPro"/>
</dbReference>
<dbReference type="Pfam" id="PF04055">
    <property type="entry name" value="Radical_SAM"/>
    <property type="match status" value="1"/>
</dbReference>
<comment type="cofactor">
    <cofactor evidence="1">
        <name>[4Fe-4S] cluster</name>
        <dbReference type="ChEBI" id="CHEBI:49883"/>
    </cofactor>
</comment>
<evidence type="ECO:0000256" key="2">
    <source>
        <dbReference type="ARBA" id="ARBA00022691"/>
    </source>
</evidence>
<evidence type="ECO:0000256" key="4">
    <source>
        <dbReference type="ARBA" id="ARBA00023004"/>
    </source>
</evidence>
<name>S6A0D4_9SPIR</name>
<dbReference type="HOGENOM" id="CLU_027579_4_1_12"/>
<dbReference type="InterPro" id="IPR007197">
    <property type="entry name" value="rSAM"/>
</dbReference>
<dbReference type="GO" id="GO:0051539">
    <property type="term" value="F:4 iron, 4 sulfur cluster binding"/>
    <property type="evidence" value="ECO:0007669"/>
    <property type="project" value="TreeGrafter"/>
</dbReference>
<reference evidence="7 8" key="1">
    <citation type="journal article" date="2013" name="PLoS ONE">
        <title>Genome-Wide Relatedness of Treponema pedis, from Gingiva and Necrotic Skin Lesions of Pigs, with the Human Oral Pathogen Treponema denticola.</title>
        <authorList>
            <person name="Svartstrom O."/>
            <person name="Mushtaq M."/>
            <person name="Pringle M."/>
            <person name="Segerman B."/>
        </authorList>
    </citation>
    <scope>NUCLEOTIDE SEQUENCE [LARGE SCALE GENOMIC DNA]</scope>
    <source>
        <strain evidence="7">T A4</strain>
    </source>
</reference>
<proteinExistence type="predicted"/>